<proteinExistence type="inferred from homology"/>
<evidence type="ECO:0000313" key="6">
    <source>
        <dbReference type="RefSeq" id="XP_012944158.1"/>
    </source>
</evidence>
<evidence type="ECO:0000259" key="4">
    <source>
        <dbReference type="Pfam" id="PF03781"/>
    </source>
</evidence>
<evidence type="ECO:0000256" key="3">
    <source>
        <dbReference type="SAM" id="SignalP"/>
    </source>
</evidence>
<evidence type="ECO:0000256" key="1">
    <source>
        <dbReference type="ARBA" id="ARBA00005310"/>
    </source>
</evidence>
<name>A0ABM1AAU2_APLCA</name>
<evidence type="ECO:0000256" key="2">
    <source>
        <dbReference type="SAM" id="MobiDB-lite"/>
    </source>
</evidence>
<dbReference type="InterPro" id="IPR051043">
    <property type="entry name" value="Sulfatase_Mod_Factor_Kinase"/>
</dbReference>
<dbReference type="InterPro" id="IPR016187">
    <property type="entry name" value="CTDL_fold"/>
</dbReference>
<dbReference type="Gene3D" id="3.90.1580.10">
    <property type="entry name" value="paralog of FGE (formylglycine-generating enzyme)"/>
    <property type="match status" value="1"/>
</dbReference>
<evidence type="ECO:0000313" key="5">
    <source>
        <dbReference type="Proteomes" id="UP000694888"/>
    </source>
</evidence>
<organism evidence="5 6">
    <name type="scientific">Aplysia californica</name>
    <name type="common">California sea hare</name>
    <dbReference type="NCBI Taxonomy" id="6500"/>
    <lineage>
        <taxon>Eukaryota</taxon>
        <taxon>Metazoa</taxon>
        <taxon>Spiralia</taxon>
        <taxon>Lophotrochozoa</taxon>
        <taxon>Mollusca</taxon>
        <taxon>Gastropoda</taxon>
        <taxon>Heterobranchia</taxon>
        <taxon>Euthyneura</taxon>
        <taxon>Tectipleura</taxon>
        <taxon>Aplysiida</taxon>
        <taxon>Aplysioidea</taxon>
        <taxon>Aplysiidae</taxon>
        <taxon>Aplysia</taxon>
    </lineage>
</organism>
<dbReference type="InterPro" id="IPR005532">
    <property type="entry name" value="SUMF_dom"/>
</dbReference>
<dbReference type="InterPro" id="IPR042095">
    <property type="entry name" value="SUMF_sf"/>
</dbReference>
<reference evidence="6" key="1">
    <citation type="submission" date="2025-08" db="UniProtKB">
        <authorList>
            <consortium name="RefSeq"/>
        </authorList>
    </citation>
    <scope>IDENTIFICATION</scope>
</reference>
<feature type="region of interest" description="Disordered" evidence="2">
    <location>
        <begin position="58"/>
        <end position="83"/>
    </location>
</feature>
<accession>A0ABM1AAU2</accession>
<feature type="domain" description="Sulfatase-modifying factor enzyme-like" evidence="4">
    <location>
        <begin position="98"/>
        <end position="367"/>
    </location>
</feature>
<dbReference type="PANTHER" id="PTHR23150">
    <property type="entry name" value="SULFATASE MODIFYING FACTOR 1, 2"/>
    <property type="match status" value="1"/>
</dbReference>
<dbReference type="RefSeq" id="XP_012944158.1">
    <property type="nucleotide sequence ID" value="XM_013088704.2"/>
</dbReference>
<dbReference type="PANTHER" id="PTHR23150:SF33">
    <property type="entry name" value="INACTIVE C-ALPHA-FORMYLGLYCINE-GENERATING ENZYME 2"/>
    <property type="match status" value="1"/>
</dbReference>
<keyword evidence="5" id="KW-1185">Reference proteome</keyword>
<feature type="chain" id="PRO_5047237700" evidence="3">
    <location>
        <begin position="30"/>
        <end position="401"/>
    </location>
</feature>
<feature type="region of interest" description="Disordered" evidence="2">
    <location>
        <begin position="374"/>
        <end position="401"/>
    </location>
</feature>
<keyword evidence="3" id="KW-0732">Signal</keyword>
<comment type="similarity">
    <text evidence="1">Belongs to the sulfatase-modifying factor family.</text>
</comment>
<sequence length="401" mass="46724">MARLFRNILVQLCHVQIVLFLVYVSSASAKLTDEEIKSFVELNVKNVLQQHKKERDLPNIGLRRPKADPKAEQNDSHPHPFHKPKIVDQIRYSYRRYREMILVRAGAFWKGTNDPKSETGEYPLREVKVNSFYMDAFPTINAEYWAFRAKKKFVRSESEKKGWSWVVDLFLSDETRDHYSMPGSKGWAAVKKAKWDTPEGPDSSLEDRWIHPVVHMSWHDARQFCEFQGKRLPTEAEWEFAARAGAINYAYPWGDGWERKRANLWQGTWPNENRRVDGFSMTSPVDAFRPQNLIGFYDIIGNVWEWTSTAYKDRMVEHDFHTKKAVLKGGSYVDSVNGKINYPVRNGQRMGQKQDYTAANTGFRCARSAPDVDAKIKKDTTTKKPKAQREARLVRKKRDEL</sequence>
<dbReference type="SUPFAM" id="SSF56436">
    <property type="entry name" value="C-type lectin-like"/>
    <property type="match status" value="1"/>
</dbReference>
<dbReference type="Proteomes" id="UP000694888">
    <property type="component" value="Unplaced"/>
</dbReference>
<dbReference type="GeneID" id="106013318"/>
<feature type="compositionally biased region" description="Basic and acidic residues" evidence="2">
    <location>
        <begin position="65"/>
        <end position="78"/>
    </location>
</feature>
<gene>
    <name evidence="6" type="primary">LOC106013318</name>
</gene>
<protein>
    <submittedName>
        <fullName evidence="6">Inactive C-alpha-formylglycine-generating enzyme 2</fullName>
    </submittedName>
</protein>
<feature type="signal peptide" evidence="3">
    <location>
        <begin position="1"/>
        <end position="29"/>
    </location>
</feature>
<dbReference type="Pfam" id="PF03781">
    <property type="entry name" value="FGE-sulfatase"/>
    <property type="match status" value="1"/>
</dbReference>